<dbReference type="Proteomes" id="UP001176961">
    <property type="component" value="Unassembled WGS sequence"/>
</dbReference>
<feature type="compositionally biased region" description="Basic and acidic residues" evidence="1">
    <location>
        <begin position="19"/>
        <end position="40"/>
    </location>
</feature>
<organism evidence="2 3">
    <name type="scientific">Cylicocyclus nassatus</name>
    <name type="common">Nematode worm</name>
    <dbReference type="NCBI Taxonomy" id="53992"/>
    <lineage>
        <taxon>Eukaryota</taxon>
        <taxon>Metazoa</taxon>
        <taxon>Ecdysozoa</taxon>
        <taxon>Nematoda</taxon>
        <taxon>Chromadorea</taxon>
        <taxon>Rhabditida</taxon>
        <taxon>Rhabditina</taxon>
        <taxon>Rhabditomorpha</taxon>
        <taxon>Strongyloidea</taxon>
        <taxon>Strongylidae</taxon>
        <taxon>Cylicocyclus</taxon>
    </lineage>
</organism>
<feature type="compositionally biased region" description="Basic residues" evidence="1">
    <location>
        <begin position="1"/>
        <end position="18"/>
    </location>
</feature>
<dbReference type="AlphaFoldDB" id="A0AA36GQ98"/>
<comment type="caution">
    <text evidence="2">The sequence shown here is derived from an EMBL/GenBank/DDBJ whole genome shotgun (WGS) entry which is preliminary data.</text>
</comment>
<protein>
    <submittedName>
        <fullName evidence="2">Uncharacterized protein</fullName>
    </submittedName>
</protein>
<dbReference type="InterPro" id="IPR017956">
    <property type="entry name" value="AT_hook_DNA-bd_motif"/>
</dbReference>
<proteinExistence type="predicted"/>
<dbReference type="EMBL" id="CATQJL010000112">
    <property type="protein sequence ID" value="CAJ0596228.1"/>
    <property type="molecule type" value="Genomic_DNA"/>
</dbReference>
<name>A0AA36GQ98_CYLNA</name>
<reference evidence="2" key="1">
    <citation type="submission" date="2023-07" db="EMBL/GenBank/DDBJ databases">
        <authorList>
            <consortium name="CYATHOMIX"/>
        </authorList>
    </citation>
    <scope>NUCLEOTIDE SEQUENCE</scope>
    <source>
        <strain evidence="2">N/A</strain>
    </source>
</reference>
<evidence type="ECO:0000256" key="1">
    <source>
        <dbReference type="SAM" id="MobiDB-lite"/>
    </source>
</evidence>
<dbReference type="PRINTS" id="PR00929">
    <property type="entry name" value="ATHOOK"/>
</dbReference>
<feature type="region of interest" description="Disordered" evidence="1">
    <location>
        <begin position="1"/>
        <end position="101"/>
    </location>
</feature>
<gene>
    <name evidence="2" type="ORF">CYNAS_LOCUS8211</name>
</gene>
<evidence type="ECO:0000313" key="3">
    <source>
        <dbReference type="Proteomes" id="UP001176961"/>
    </source>
</evidence>
<accession>A0AA36GQ98</accession>
<evidence type="ECO:0000313" key="2">
    <source>
        <dbReference type="EMBL" id="CAJ0596228.1"/>
    </source>
</evidence>
<keyword evidence="3" id="KW-1185">Reference proteome</keyword>
<sequence length="101" mass="10810">MAGKTKKVAGRGRGRPSKASKDEDVNGEDKTLAKPTKTIEKASTGRKRGRPPGSGKKKAGAKKTKATPKKKRETSDEEESGMESHDEPTAAEMNGEEQAEE</sequence>
<feature type="compositionally biased region" description="Basic residues" evidence="1">
    <location>
        <begin position="44"/>
        <end position="72"/>
    </location>
</feature>
<dbReference type="GO" id="GO:0003677">
    <property type="term" value="F:DNA binding"/>
    <property type="evidence" value="ECO:0007669"/>
    <property type="project" value="InterPro"/>
</dbReference>